<comment type="caution">
    <text evidence="1">The sequence shown here is derived from an EMBL/GenBank/DDBJ whole genome shotgun (WGS) entry which is preliminary data.</text>
</comment>
<dbReference type="Proteomes" id="UP001530400">
    <property type="component" value="Unassembled WGS sequence"/>
</dbReference>
<protein>
    <submittedName>
        <fullName evidence="1">Uncharacterized protein</fullName>
    </submittedName>
</protein>
<evidence type="ECO:0000313" key="2">
    <source>
        <dbReference type="Proteomes" id="UP001530400"/>
    </source>
</evidence>
<evidence type="ECO:0000313" key="1">
    <source>
        <dbReference type="EMBL" id="KAL3789982.1"/>
    </source>
</evidence>
<reference evidence="1 2" key="1">
    <citation type="submission" date="2024-10" db="EMBL/GenBank/DDBJ databases">
        <title>Updated reference genomes for cyclostephanoid diatoms.</title>
        <authorList>
            <person name="Roberts W.R."/>
            <person name="Alverson A.J."/>
        </authorList>
    </citation>
    <scope>NUCLEOTIDE SEQUENCE [LARGE SCALE GENOMIC DNA]</scope>
    <source>
        <strain evidence="1 2">AJA010-31</strain>
    </source>
</reference>
<gene>
    <name evidence="1" type="ORF">ACHAWO_002036</name>
</gene>
<name>A0ABD3PQ73_9STRA</name>
<dbReference type="EMBL" id="JALLPJ020000512">
    <property type="protein sequence ID" value="KAL3789982.1"/>
    <property type="molecule type" value="Genomic_DNA"/>
</dbReference>
<accession>A0ABD3PQ73</accession>
<proteinExistence type="predicted"/>
<dbReference type="AlphaFoldDB" id="A0ABD3PQ73"/>
<organism evidence="1 2">
    <name type="scientific">Cyclotella atomus</name>
    <dbReference type="NCBI Taxonomy" id="382360"/>
    <lineage>
        <taxon>Eukaryota</taxon>
        <taxon>Sar</taxon>
        <taxon>Stramenopiles</taxon>
        <taxon>Ochrophyta</taxon>
        <taxon>Bacillariophyta</taxon>
        <taxon>Coscinodiscophyceae</taxon>
        <taxon>Thalassiosirophycidae</taxon>
        <taxon>Stephanodiscales</taxon>
        <taxon>Stephanodiscaceae</taxon>
        <taxon>Cyclotella</taxon>
    </lineage>
</organism>
<keyword evidence="2" id="KW-1185">Reference proteome</keyword>
<sequence>MCNPIKPTKPSPVQCSSSSDQFIIPTVFEKPTVQINLRNLDSSAVASLKKKDPFMYYSIKEVRSAAVLNRNLDTSIFDVPAAVAAGPRPNKKQRQADDGRVITRKSRVSFEVHGDLLFEDFINEVTTNAAPRIEAMDPDVGDFDYFAMLAEFDRQK</sequence>